<feature type="domain" description="DUF5616" evidence="2">
    <location>
        <begin position="62"/>
        <end position="200"/>
    </location>
</feature>
<evidence type="ECO:0000313" key="3">
    <source>
        <dbReference type="EMBL" id="MEJ8543282.1"/>
    </source>
</evidence>
<dbReference type="RefSeq" id="WP_074358383.1">
    <property type="nucleotide sequence ID" value="NZ_CP104550.1"/>
</dbReference>
<sequence>MKLKMAAEDLKYLLNRGYRKSVALKFVANHYLLGRDERNYLARYVFPDDLIKVRKSRMVGPDSLSGSSVFIDGYNVLIGTESVLSGSGFFIAQDGYLRDVRGVFGNYRITEGTFRALRLIIDFLEDSDVERAVFYFDKNVSHSGKLRGMVESIMESRGLDGVAVLSPCVDRKLKGHEDGVVATSDGAVIDSVRRVVDIPQEILKKRKIR</sequence>
<dbReference type="Pfam" id="PF18481">
    <property type="entry name" value="DUF5616"/>
    <property type="match status" value="1"/>
</dbReference>
<dbReference type="EMBL" id="CP104550">
    <property type="protein sequence ID" value="UXH31950.1"/>
    <property type="molecule type" value="Genomic_DNA"/>
</dbReference>
<accession>A0A9E7RUN6</accession>
<keyword evidence="5" id="KW-1185">Reference proteome</keyword>
<evidence type="ECO:0000259" key="1">
    <source>
        <dbReference type="Pfam" id="PF04256"/>
    </source>
</evidence>
<proteinExistence type="predicted"/>
<protein>
    <submittedName>
        <fullName evidence="4">DUF434 domain-containing protein</fullName>
    </submittedName>
</protein>
<dbReference type="InterPro" id="IPR041652">
    <property type="entry name" value="DUF5616"/>
</dbReference>
<reference evidence="4" key="1">
    <citation type="submission" date="2022-09" db="EMBL/GenBank/DDBJ databases">
        <title>Characterization of three MwoI isoschizomers from sequenced genome and metagenomes.</title>
        <authorList>
            <person name="Fomenkov A."/>
            <person name="Xu S.Y."/>
            <person name="Roberts R.J."/>
        </authorList>
    </citation>
    <scope>NUCLEOTIDE SEQUENCE</scope>
    <source>
        <strain evidence="4">DSM 2970</strain>
    </source>
</reference>
<reference evidence="3 5" key="2">
    <citation type="submission" date="2023-12" db="EMBL/GenBank/DDBJ databases">
        <title>Phenotypic and Genomic Characterization of Methanothermobacter wolfeii Strain BSEL, a CO2-Capturing Archaeon with Minimal Nutrient Requirements.</title>
        <authorList>
            <person name="Ale Enriquez F."/>
            <person name="Ahring B.K."/>
        </authorList>
    </citation>
    <scope>NUCLEOTIDE SEQUENCE [LARGE SCALE GENOMIC DNA]</scope>
    <source>
        <strain evidence="3 5">BSEL-1</strain>
    </source>
</reference>
<dbReference type="Pfam" id="PF04256">
    <property type="entry name" value="DUF434"/>
    <property type="match status" value="1"/>
</dbReference>
<evidence type="ECO:0000313" key="5">
    <source>
        <dbReference type="Proteomes" id="UP001369247"/>
    </source>
</evidence>
<dbReference type="InterPro" id="IPR007368">
    <property type="entry name" value="DUF434"/>
</dbReference>
<dbReference type="Proteomes" id="UP001369247">
    <property type="component" value="Unassembled WGS sequence"/>
</dbReference>
<dbReference type="PANTHER" id="PTHR42252">
    <property type="entry name" value="DUF5616 DOMAIN-CONTAINING PROTEIN"/>
    <property type="match status" value="1"/>
</dbReference>
<dbReference type="PANTHER" id="PTHR42252:SF1">
    <property type="entry name" value="DUF434 DOMAIN-CONTAINING PROTEIN"/>
    <property type="match status" value="1"/>
</dbReference>
<dbReference type="GeneID" id="75105825"/>
<name>A0A9E7RUN6_METWO</name>
<dbReference type="Proteomes" id="UP001065373">
    <property type="component" value="Chromosome"/>
</dbReference>
<dbReference type="GeneID" id="58977885"/>
<feature type="domain" description="DUF434" evidence="1">
    <location>
        <begin position="2"/>
        <end position="57"/>
    </location>
</feature>
<dbReference type="EMBL" id="JAXUHJ010000010">
    <property type="protein sequence ID" value="MEJ8543282.1"/>
    <property type="molecule type" value="Genomic_DNA"/>
</dbReference>
<dbReference type="KEGG" id="mwo:MWSIV6_0225"/>
<organism evidence="4">
    <name type="scientific">Methanothermobacter wolfeii</name>
    <name type="common">Methanobacterium wolfei</name>
    <dbReference type="NCBI Taxonomy" id="145261"/>
    <lineage>
        <taxon>Archaea</taxon>
        <taxon>Methanobacteriati</taxon>
        <taxon>Methanobacteriota</taxon>
        <taxon>Methanomada group</taxon>
        <taxon>Methanobacteria</taxon>
        <taxon>Methanobacteriales</taxon>
        <taxon>Methanobacteriaceae</taxon>
        <taxon>Methanothermobacter</taxon>
    </lineage>
</organism>
<dbReference type="AlphaFoldDB" id="A0A9E7RUN6"/>
<evidence type="ECO:0000313" key="4">
    <source>
        <dbReference type="EMBL" id="UXH31950.1"/>
    </source>
</evidence>
<gene>
    <name evidence="4" type="ORF">N5910_01195</name>
    <name evidence="3" type="ORF">U2150_07245</name>
</gene>
<evidence type="ECO:0000259" key="2">
    <source>
        <dbReference type="Pfam" id="PF18481"/>
    </source>
</evidence>